<evidence type="ECO:0000313" key="1">
    <source>
        <dbReference type="EMBL" id="KAH3704559.1"/>
    </source>
</evidence>
<dbReference type="Proteomes" id="UP000828390">
    <property type="component" value="Unassembled WGS sequence"/>
</dbReference>
<keyword evidence="2" id="KW-1185">Reference proteome</keyword>
<evidence type="ECO:0000313" key="2">
    <source>
        <dbReference type="Proteomes" id="UP000828390"/>
    </source>
</evidence>
<gene>
    <name evidence="1" type="ORF">DPMN_079616</name>
</gene>
<organism evidence="1 2">
    <name type="scientific">Dreissena polymorpha</name>
    <name type="common">Zebra mussel</name>
    <name type="synonym">Mytilus polymorpha</name>
    <dbReference type="NCBI Taxonomy" id="45954"/>
    <lineage>
        <taxon>Eukaryota</taxon>
        <taxon>Metazoa</taxon>
        <taxon>Spiralia</taxon>
        <taxon>Lophotrochozoa</taxon>
        <taxon>Mollusca</taxon>
        <taxon>Bivalvia</taxon>
        <taxon>Autobranchia</taxon>
        <taxon>Heteroconchia</taxon>
        <taxon>Euheterodonta</taxon>
        <taxon>Imparidentia</taxon>
        <taxon>Neoheterodontei</taxon>
        <taxon>Myida</taxon>
        <taxon>Dreissenoidea</taxon>
        <taxon>Dreissenidae</taxon>
        <taxon>Dreissena</taxon>
    </lineage>
</organism>
<dbReference type="EMBL" id="JAIWYP010000015">
    <property type="protein sequence ID" value="KAH3704559.1"/>
    <property type="molecule type" value="Genomic_DNA"/>
</dbReference>
<accession>A0A9D3YTH4</accession>
<reference evidence="1" key="2">
    <citation type="submission" date="2020-11" db="EMBL/GenBank/DDBJ databases">
        <authorList>
            <person name="McCartney M.A."/>
            <person name="Auch B."/>
            <person name="Kono T."/>
            <person name="Mallez S."/>
            <person name="Becker A."/>
            <person name="Gohl D.M."/>
            <person name="Silverstein K.A.T."/>
            <person name="Koren S."/>
            <person name="Bechman K.B."/>
            <person name="Herman A."/>
            <person name="Abrahante J.E."/>
            <person name="Garbe J."/>
        </authorList>
    </citation>
    <scope>NUCLEOTIDE SEQUENCE</scope>
    <source>
        <strain evidence="1">Duluth1</strain>
        <tissue evidence="1">Whole animal</tissue>
    </source>
</reference>
<comment type="caution">
    <text evidence="1">The sequence shown here is derived from an EMBL/GenBank/DDBJ whole genome shotgun (WGS) entry which is preliminary data.</text>
</comment>
<name>A0A9D3YTH4_DREPO</name>
<sequence length="69" mass="7979">MEDPTQPPVDPSLLRTCSEDIRLRRPLRSDRLPPVPPRVPRLVRHLLQPLVCAALLGHQPAQRETHLHW</sequence>
<proteinExistence type="predicted"/>
<dbReference type="AlphaFoldDB" id="A0A9D3YTH4"/>
<reference evidence="1" key="1">
    <citation type="journal article" date="2019" name="bioRxiv">
        <title>The Genome of the Zebra Mussel, Dreissena polymorpha: A Resource for Invasive Species Research.</title>
        <authorList>
            <person name="McCartney M.A."/>
            <person name="Auch B."/>
            <person name="Kono T."/>
            <person name="Mallez S."/>
            <person name="Zhang Y."/>
            <person name="Obille A."/>
            <person name="Becker A."/>
            <person name="Abrahante J.E."/>
            <person name="Garbe J."/>
            <person name="Badalamenti J.P."/>
            <person name="Herman A."/>
            <person name="Mangelson H."/>
            <person name="Liachko I."/>
            <person name="Sullivan S."/>
            <person name="Sone E.D."/>
            <person name="Koren S."/>
            <person name="Silverstein K.A.T."/>
            <person name="Beckman K.B."/>
            <person name="Gohl D.M."/>
        </authorList>
    </citation>
    <scope>NUCLEOTIDE SEQUENCE</scope>
    <source>
        <strain evidence="1">Duluth1</strain>
        <tissue evidence="1">Whole animal</tissue>
    </source>
</reference>
<protein>
    <submittedName>
        <fullName evidence="1">Uncharacterized protein</fullName>
    </submittedName>
</protein>